<organism evidence="1 2">
    <name type="scientific">Desulfocapsa sulfexigens (strain DSM 10523 / SB164P1)</name>
    <dbReference type="NCBI Taxonomy" id="1167006"/>
    <lineage>
        <taxon>Bacteria</taxon>
        <taxon>Pseudomonadati</taxon>
        <taxon>Thermodesulfobacteriota</taxon>
        <taxon>Desulfobulbia</taxon>
        <taxon>Desulfobulbales</taxon>
        <taxon>Desulfocapsaceae</taxon>
        <taxon>Desulfocapsa</taxon>
    </lineage>
</organism>
<protein>
    <submittedName>
        <fullName evidence="1">Uncharacterized protein</fullName>
    </submittedName>
</protein>
<reference evidence="2" key="1">
    <citation type="journal article" date="2013" name="Stand. Genomic Sci.">
        <title>Complete genome sequence of Desulfocapsa sulfexigens, a marine deltaproteobacterium specialized in disproportionating inorganic sulfur compounds.</title>
        <authorList>
            <person name="Finster K.W."/>
            <person name="Kjeldsen K.U."/>
            <person name="Kube M."/>
            <person name="Reinhardt R."/>
            <person name="Mussmann M."/>
            <person name="Amann R."/>
            <person name="Schreiber L."/>
        </authorList>
    </citation>
    <scope>NUCLEOTIDE SEQUENCE [LARGE SCALE GENOMIC DNA]</scope>
    <source>
        <strain evidence="2">DSM 10523 / SB164P1</strain>
    </source>
</reference>
<proteinExistence type="predicted"/>
<dbReference type="Proteomes" id="UP000011721">
    <property type="component" value="Chromosome"/>
</dbReference>
<evidence type="ECO:0000313" key="1">
    <source>
        <dbReference type="EMBL" id="AGF77621.1"/>
    </source>
</evidence>
<dbReference type="EMBL" id="CP003985">
    <property type="protein sequence ID" value="AGF77621.1"/>
    <property type="molecule type" value="Genomic_DNA"/>
</dbReference>
<dbReference type="HOGENOM" id="CLU_2860456_0_0_7"/>
<dbReference type="AlphaFoldDB" id="M1PMF5"/>
<evidence type="ECO:0000313" key="2">
    <source>
        <dbReference type="Proteomes" id="UP000011721"/>
    </source>
</evidence>
<name>M1PMF5_DESSD</name>
<sequence>MSPVGVPTEIANKLETLFGDVLGESRYALLVSPSFTNSLRRLALNNSASAHLKTKIEKNNIFGN</sequence>
<gene>
    <name evidence="1" type="ordered locus">UWK_01049</name>
</gene>
<accession>M1PMF5</accession>
<keyword evidence="2" id="KW-1185">Reference proteome</keyword>
<dbReference type="KEGG" id="dsf:UWK_01049"/>